<accession>A0A8J5SPE9</accession>
<dbReference type="Proteomes" id="UP000729402">
    <property type="component" value="Unassembled WGS sequence"/>
</dbReference>
<organism evidence="1 2">
    <name type="scientific">Zizania palustris</name>
    <name type="common">Northern wild rice</name>
    <dbReference type="NCBI Taxonomy" id="103762"/>
    <lineage>
        <taxon>Eukaryota</taxon>
        <taxon>Viridiplantae</taxon>
        <taxon>Streptophyta</taxon>
        <taxon>Embryophyta</taxon>
        <taxon>Tracheophyta</taxon>
        <taxon>Spermatophyta</taxon>
        <taxon>Magnoliopsida</taxon>
        <taxon>Liliopsida</taxon>
        <taxon>Poales</taxon>
        <taxon>Poaceae</taxon>
        <taxon>BOP clade</taxon>
        <taxon>Oryzoideae</taxon>
        <taxon>Oryzeae</taxon>
        <taxon>Zizaniinae</taxon>
        <taxon>Zizania</taxon>
    </lineage>
</organism>
<proteinExistence type="predicted"/>
<reference evidence="1" key="1">
    <citation type="journal article" date="2021" name="bioRxiv">
        <title>Whole Genome Assembly and Annotation of Northern Wild Rice, Zizania palustris L., Supports a Whole Genome Duplication in the Zizania Genus.</title>
        <authorList>
            <person name="Haas M."/>
            <person name="Kono T."/>
            <person name="Macchietto M."/>
            <person name="Millas R."/>
            <person name="McGilp L."/>
            <person name="Shao M."/>
            <person name="Duquette J."/>
            <person name="Hirsch C.N."/>
            <person name="Kimball J."/>
        </authorList>
    </citation>
    <scope>NUCLEOTIDE SEQUENCE</scope>
    <source>
        <tissue evidence="1">Fresh leaf tissue</tissue>
    </source>
</reference>
<evidence type="ECO:0000313" key="2">
    <source>
        <dbReference type="Proteomes" id="UP000729402"/>
    </source>
</evidence>
<sequence>MVVLNPQEAVDLFEEFRPSSVKKWVVEMGSPDGAVGALACAVKLFRDLIFYRFVFPLLSDTMWYNYGELAPP</sequence>
<dbReference type="EMBL" id="JAAALK010000285">
    <property type="protein sequence ID" value="KAG8064465.1"/>
    <property type="molecule type" value="Genomic_DNA"/>
</dbReference>
<protein>
    <submittedName>
        <fullName evidence="1">Uncharacterized protein</fullName>
    </submittedName>
</protein>
<evidence type="ECO:0000313" key="1">
    <source>
        <dbReference type="EMBL" id="KAG8064465.1"/>
    </source>
</evidence>
<name>A0A8J5SPE9_ZIZPA</name>
<dbReference type="OrthoDB" id="686281at2759"/>
<dbReference type="AlphaFoldDB" id="A0A8J5SPE9"/>
<gene>
    <name evidence="1" type="ORF">GUJ93_ZPchr0004g38746</name>
</gene>
<reference evidence="1" key="2">
    <citation type="submission" date="2021-02" db="EMBL/GenBank/DDBJ databases">
        <authorList>
            <person name="Kimball J.A."/>
            <person name="Haas M.W."/>
            <person name="Macchietto M."/>
            <person name="Kono T."/>
            <person name="Duquette J."/>
            <person name="Shao M."/>
        </authorList>
    </citation>
    <scope>NUCLEOTIDE SEQUENCE</scope>
    <source>
        <tissue evidence="1">Fresh leaf tissue</tissue>
    </source>
</reference>
<comment type="caution">
    <text evidence="1">The sequence shown here is derived from an EMBL/GenBank/DDBJ whole genome shotgun (WGS) entry which is preliminary data.</text>
</comment>
<keyword evidence="2" id="KW-1185">Reference proteome</keyword>